<evidence type="ECO:0000313" key="2">
    <source>
        <dbReference type="Proteomes" id="UP000516745"/>
    </source>
</evidence>
<proteinExistence type="predicted"/>
<protein>
    <submittedName>
        <fullName evidence="1">Uncharacterized protein</fullName>
    </submittedName>
</protein>
<dbReference type="EMBL" id="CP061565">
    <property type="protein sequence ID" value="QNX09453.1"/>
    <property type="molecule type" value="Genomic_DNA"/>
</dbReference>
<dbReference type="Proteomes" id="UP000516745">
    <property type="component" value="Chromosome"/>
</dbReference>
<name>A0A7H2TCI1_9GAMM</name>
<accession>A0A7H2TCI1</accession>
<sequence length="231" mass="27105">MTFLIAVQLKDSIVVAIDNKYLILKYKSLDQYKEYLDSKLYTWHSGFIAGVGEHYVIDKAVHLFINNFNSEIEKLPICLNISKKVREIEIGCHEQIQLSKILYSSYSKNGAKLFSVEPTEESGIYQTSEFKENDLIIWLFNPNIQNISENLRNLYTNPLPRASFKRIEDWIDYYISAISEIYTKQSRVDSLMSRSFDIFFQTKDQYFYKHIENNQSTITELNELSNNIDSI</sequence>
<organism evidence="1 2">
    <name type="scientific">Acinetobacter seifertii</name>
    <dbReference type="NCBI Taxonomy" id="1530123"/>
    <lineage>
        <taxon>Bacteria</taxon>
        <taxon>Pseudomonadati</taxon>
        <taxon>Pseudomonadota</taxon>
        <taxon>Gammaproteobacteria</taxon>
        <taxon>Moraxellales</taxon>
        <taxon>Moraxellaceae</taxon>
        <taxon>Acinetobacter</taxon>
        <taxon>Acinetobacter calcoaceticus/baumannii complex</taxon>
    </lineage>
</organism>
<reference evidence="2" key="1">
    <citation type="submission" date="2020-09" db="EMBL/GenBank/DDBJ databases">
        <title>Clinical and molecular characterization of Acinetobacter seifertii in Taiwan.</title>
        <authorList>
            <person name="Li L.-H."/>
            <person name="Yang Y.-S."/>
            <person name="Sun J.-R."/>
            <person name="Huang T.-W."/>
            <person name="Huang W.-C."/>
            <person name="Wang Y.-C."/>
            <person name="Kuo T.-H."/>
            <person name="Kuo S.-C."/>
            <person name="Chen T.-L."/>
        </authorList>
    </citation>
    <scope>NUCLEOTIDE SEQUENCE [LARGE SCALE GENOMIC DNA]</scope>
    <source>
        <strain evidence="2">AS72</strain>
    </source>
</reference>
<dbReference type="RefSeq" id="WP_191103474.1">
    <property type="nucleotide sequence ID" value="NZ_CP061543.1"/>
</dbReference>
<evidence type="ECO:0000313" key="1">
    <source>
        <dbReference type="EMBL" id="QNX09453.1"/>
    </source>
</evidence>
<reference evidence="1 2" key="2">
    <citation type="submission" date="2020-09" db="EMBL/GenBank/DDBJ databases">
        <authorList>
            <person name="Chen F.-J."/>
            <person name="Lee Y.-T."/>
        </authorList>
    </citation>
    <scope>NUCLEOTIDE SEQUENCE [LARGE SCALE GENOMIC DNA]</scope>
    <source>
        <strain evidence="1 2">AS72</strain>
    </source>
</reference>
<gene>
    <name evidence="1" type="ORF">IC795_04295</name>
</gene>
<dbReference type="AlphaFoldDB" id="A0A7H2TCI1"/>